<evidence type="ECO:0000256" key="10">
    <source>
        <dbReference type="SAM" id="MobiDB-lite"/>
    </source>
</evidence>
<dbReference type="InterPro" id="IPR038630">
    <property type="entry name" value="L24e/L24_sf"/>
</dbReference>
<comment type="similarity">
    <text evidence="1 9">Belongs to the eukaryotic ribosomal protein eL24 family.</text>
</comment>
<evidence type="ECO:0000256" key="2">
    <source>
        <dbReference type="ARBA" id="ARBA00022723"/>
    </source>
</evidence>
<comment type="cofactor">
    <cofactor evidence="9">
        <name>Zn(2+)</name>
        <dbReference type="ChEBI" id="CHEBI:29105"/>
    </cofactor>
    <text evidence="9">Binds 1 zinc ion per subunit.</text>
</comment>
<dbReference type="Gene3D" id="2.30.170.20">
    <property type="entry name" value="Ribosomal protein L24e"/>
    <property type="match status" value="1"/>
</dbReference>
<feature type="binding site" evidence="9">
    <location>
        <position position="37"/>
    </location>
    <ligand>
        <name>Zn(2+)</name>
        <dbReference type="ChEBI" id="CHEBI:29105"/>
    </ligand>
</feature>
<reference evidence="12 13" key="1">
    <citation type="journal article" date="2019" name="Int. J. Syst. Evol. Microbiol.">
        <title>The Global Catalogue of Microorganisms (GCM) 10K type strain sequencing project: providing services to taxonomists for standard genome sequencing and annotation.</title>
        <authorList>
            <consortium name="The Broad Institute Genomics Platform"/>
            <consortium name="The Broad Institute Genome Sequencing Center for Infectious Disease"/>
            <person name="Wu L."/>
            <person name="Ma J."/>
        </authorList>
    </citation>
    <scope>NUCLEOTIDE SEQUENCE [LARGE SCALE GENOMIC DNA]</scope>
    <source>
        <strain evidence="12 13">XZYJ18</strain>
    </source>
</reference>
<feature type="zinc finger region" description="C4-type" evidence="9">
    <location>
        <begin position="7"/>
        <end position="37"/>
    </location>
</feature>
<dbReference type="GO" id="GO:0005840">
    <property type="term" value="C:ribosome"/>
    <property type="evidence" value="ECO:0007669"/>
    <property type="project" value="UniProtKB-KW"/>
</dbReference>
<dbReference type="Proteomes" id="UP001595945">
    <property type="component" value="Unassembled WGS sequence"/>
</dbReference>
<dbReference type="InterPro" id="IPR055345">
    <property type="entry name" value="Ribosomal_eL24-rel_arc"/>
</dbReference>
<protein>
    <recommendedName>
        <fullName evidence="9">Large ribosomal subunit protein eL24</fullName>
    </recommendedName>
</protein>
<dbReference type="GO" id="GO:0008270">
    <property type="term" value="F:zinc ion binding"/>
    <property type="evidence" value="ECO:0007669"/>
    <property type="project" value="UniProtKB-UniRule"/>
</dbReference>
<evidence type="ECO:0000256" key="8">
    <source>
        <dbReference type="ARBA" id="ARBA00023274"/>
    </source>
</evidence>
<dbReference type="GO" id="GO:1990904">
    <property type="term" value="C:ribonucleoprotein complex"/>
    <property type="evidence" value="ECO:0007669"/>
    <property type="project" value="UniProtKB-KW"/>
</dbReference>
<dbReference type="SUPFAM" id="SSF57716">
    <property type="entry name" value="Glucocorticoid receptor-like (DNA-binding domain)"/>
    <property type="match status" value="1"/>
</dbReference>
<dbReference type="InterPro" id="IPR000988">
    <property type="entry name" value="Ribosomal_eL24-rel_N"/>
</dbReference>
<keyword evidence="6 9" id="KW-0694">RNA-binding</keyword>
<evidence type="ECO:0000256" key="9">
    <source>
        <dbReference type="HAMAP-Rule" id="MF_00773"/>
    </source>
</evidence>
<comment type="function">
    <text evidence="9">Binds to the 23S rRNA.</text>
</comment>
<keyword evidence="8 9" id="KW-0687">Ribonucleoprotein</keyword>
<evidence type="ECO:0000256" key="6">
    <source>
        <dbReference type="ARBA" id="ARBA00022884"/>
    </source>
</evidence>
<evidence type="ECO:0000256" key="3">
    <source>
        <dbReference type="ARBA" id="ARBA00022730"/>
    </source>
</evidence>
<dbReference type="SMART" id="SM00746">
    <property type="entry name" value="TRASH"/>
    <property type="match status" value="1"/>
</dbReference>
<evidence type="ECO:0000256" key="5">
    <source>
        <dbReference type="ARBA" id="ARBA00022833"/>
    </source>
</evidence>
<name>A0ABD5PWN6_9EURY</name>
<dbReference type="EMBL" id="JBHSHT010000001">
    <property type="protein sequence ID" value="MFC4822834.1"/>
    <property type="molecule type" value="Genomic_DNA"/>
</dbReference>
<keyword evidence="5 9" id="KW-0862">Zinc</keyword>
<accession>A0ABD5PWN6</accession>
<evidence type="ECO:0000256" key="4">
    <source>
        <dbReference type="ARBA" id="ARBA00022771"/>
    </source>
</evidence>
<dbReference type="GO" id="GO:0006412">
    <property type="term" value="P:translation"/>
    <property type="evidence" value="ECO:0007669"/>
    <property type="project" value="UniProtKB-UniRule"/>
</dbReference>
<gene>
    <name evidence="9" type="primary">rpl24e</name>
    <name evidence="12" type="ORF">ACFO9K_01025</name>
</gene>
<dbReference type="AlphaFoldDB" id="A0ABD5PWN6"/>
<dbReference type="InterPro" id="IPR023442">
    <property type="entry name" value="Ribosomal_eL24_CS"/>
</dbReference>
<evidence type="ECO:0000256" key="7">
    <source>
        <dbReference type="ARBA" id="ARBA00022980"/>
    </source>
</evidence>
<evidence type="ECO:0000313" key="12">
    <source>
        <dbReference type="EMBL" id="MFC4822834.1"/>
    </source>
</evidence>
<feature type="binding site" evidence="9">
    <location>
        <position position="10"/>
    </location>
    <ligand>
        <name>Zn(2+)</name>
        <dbReference type="ChEBI" id="CHEBI:29105"/>
    </ligand>
</feature>
<organism evidence="12 13">
    <name type="scientific">Halorussus aquaticus</name>
    <dbReference type="NCBI Taxonomy" id="2953748"/>
    <lineage>
        <taxon>Archaea</taxon>
        <taxon>Methanobacteriati</taxon>
        <taxon>Methanobacteriota</taxon>
        <taxon>Stenosarchaea group</taxon>
        <taxon>Halobacteria</taxon>
        <taxon>Halobacteriales</taxon>
        <taxon>Haladaptataceae</taxon>
        <taxon>Halorussus</taxon>
    </lineage>
</organism>
<keyword evidence="3 9" id="KW-0699">rRNA-binding</keyword>
<evidence type="ECO:0000259" key="11">
    <source>
        <dbReference type="SMART" id="SM00746"/>
    </source>
</evidence>
<feature type="binding site" evidence="9">
    <location>
        <position position="33"/>
    </location>
    <ligand>
        <name>Zn(2+)</name>
        <dbReference type="ChEBI" id="CHEBI:29105"/>
    </ligand>
</feature>
<dbReference type="PANTHER" id="PTHR10792:SF1">
    <property type="entry name" value="RIBOSOMAL PROTEIN L24"/>
    <property type="match status" value="1"/>
</dbReference>
<sequence>MPQTRECDFCGSDIEPGTGTMFVRTDGSTVHFCSAKCEKNADLGREPRDLEWTEEGGAEEGEQ</sequence>
<dbReference type="GeneID" id="73046124"/>
<dbReference type="PANTHER" id="PTHR10792">
    <property type="entry name" value="60S RIBOSOMAL PROTEIN L24"/>
    <property type="match status" value="1"/>
</dbReference>
<keyword evidence="7 9" id="KW-0689">Ribosomal protein</keyword>
<evidence type="ECO:0000313" key="13">
    <source>
        <dbReference type="Proteomes" id="UP001595945"/>
    </source>
</evidence>
<dbReference type="InterPro" id="IPR011017">
    <property type="entry name" value="TRASH_dom"/>
</dbReference>
<dbReference type="HAMAP" id="MF_00773">
    <property type="entry name" value="Ribosomal_eL24"/>
    <property type="match status" value="1"/>
</dbReference>
<dbReference type="PROSITE" id="PS01073">
    <property type="entry name" value="RIBOSOMAL_L24E"/>
    <property type="match status" value="1"/>
</dbReference>
<proteinExistence type="inferred from homology"/>
<feature type="compositionally biased region" description="Acidic residues" evidence="10">
    <location>
        <begin position="52"/>
        <end position="63"/>
    </location>
</feature>
<dbReference type="RefSeq" id="WP_163521860.1">
    <property type="nucleotide sequence ID" value="NZ_CP100400.1"/>
</dbReference>
<dbReference type="GO" id="GO:0019843">
    <property type="term" value="F:rRNA binding"/>
    <property type="evidence" value="ECO:0007669"/>
    <property type="project" value="UniProtKB-UniRule"/>
</dbReference>
<feature type="binding site" evidence="9">
    <location>
        <position position="7"/>
    </location>
    <ligand>
        <name>Zn(2+)</name>
        <dbReference type="ChEBI" id="CHEBI:29105"/>
    </ligand>
</feature>
<dbReference type="CDD" id="cd00472">
    <property type="entry name" value="Ribosomal_L24e_L24"/>
    <property type="match status" value="1"/>
</dbReference>
<feature type="domain" description="TRASH" evidence="11">
    <location>
        <begin position="7"/>
        <end position="45"/>
    </location>
</feature>
<dbReference type="Pfam" id="PF01246">
    <property type="entry name" value="Ribosomal_L24e"/>
    <property type="match status" value="1"/>
</dbReference>
<dbReference type="NCBIfam" id="NF034186">
    <property type="entry name" value="PRK14891.1-1"/>
    <property type="match status" value="1"/>
</dbReference>
<dbReference type="InterPro" id="IPR056366">
    <property type="entry name" value="Ribosomal_eL24"/>
</dbReference>
<comment type="subunit">
    <text evidence="9">Part of the 50S ribosomal subunit. Forms a cluster with proteins L3 and L14.</text>
</comment>
<keyword evidence="2 9" id="KW-0479">Metal-binding</keyword>
<keyword evidence="4 9" id="KW-0863">Zinc-finger</keyword>
<feature type="region of interest" description="Disordered" evidence="10">
    <location>
        <begin position="44"/>
        <end position="63"/>
    </location>
</feature>
<evidence type="ECO:0000256" key="1">
    <source>
        <dbReference type="ARBA" id="ARBA00005647"/>
    </source>
</evidence>
<comment type="caution">
    <text evidence="12">The sequence shown here is derived from an EMBL/GenBank/DDBJ whole genome shotgun (WGS) entry which is preliminary data.</text>
</comment>
<keyword evidence="13" id="KW-1185">Reference proteome</keyword>